<dbReference type="EMBL" id="JUFX02000013">
    <property type="protein sequence ID" value="KPH88658.1"/>
    <property type="molecule type" value="Genomic_DNA"/>
</dbReference>
<reference evidence="1 2" key="1">
    <citation type="submission" date="2015-07" db="EMBL/GenBank/DDBJ databases">
        <title>Draft Genome Sequence of Komagataeibacter intermedius Strain AF2, Isolated from Kombucha Tea.</title>
        <authorList>
            <person name="Santos R.A."/>
            <person name="Berretta A.A."/>
            <person name="Barud H.S."/>
            <person name="Ribeiro S.J."/>
            <person name="Gonzalez-Garcia L.N."/>
            <person name="Zucchi T.D."/>
            <person name="Goldman G.H."/>
            <person name="Riano-Pachon D.M."/>
        </authorList>
    </citation>
    <scope>NUCLEOTIDE SEQUENCE [LARGE SCALE GENOMIC DNA]</scope>
    <source>
        <strain evidence="1 2">AF2</strain>
    </source>
</reference>
<sequence>MEMNTTAAGMAAIATIGRQPHASRAAKPMMLAAKMPMPMAMLNIVTMCPRLCAGASSEMYMGTTCVDPPTASPRNTREMISV</sequence>
<protein>
    <submittedName>
        <fullName evidence="1">Uncharacterized protein</fullName>
    </submittedName>
</protein>
<proteinExistence type="predicted"/>
<dbReference type="AlphaFoldDB" id="A0A0N1N746"/>
<accession>A0A0N1N746</accession>
<dbReference type="Proteomes" id="UP000031553">
    <property type="component" value="Unassembled WGS sequence"/>
</dbReference>
<evidence type="ECO:0000313" key="1">
    <source>
        <dbReference type="EMBL" id="KPH88658.1"/>
    </source>
</evidence>
<comment type="caution">
    <text evidence="1">The sequence shown here is derived from an EMBL/GenBank/DDBJ whole genome shotgun (WGS) entry which is preliminary data.</text>
</comment>
<organism evidence="1 2">
    <name type="scientific">Komagataeibacter intermedius AF2</name>
    <dbReference type="NCBI Taxonomy" id="1458464"/>
    <lineage>
        <taxon>Bacteria</taxon>
        <taxon>Pseudomonadati</taxon>
        <taxon>Pseudomonadota</taxon>
        <taxon>Alphaproteobacteria</taxon>
        <taxon>Acetobacterales</taxon>
        <taxon>Acetobacteraceae</taxon>
        <taxon>Komagataeibacter</taxon>
    </lineage>
</organism>
<evidence type="ECO:0000313" key="2">
    <source>
        <dbReference type="Proteomes" id="UP000031553"/>
    </source>
</evidence>
<name>A0A0N1N746_9PROT</name>
<gene>
    <name evidence="1" type="ORF">GLUCOINTEAF2_0201420</name>
</gene>